<sequence>MKKEILNEFKQIGAIPTDILIPNVGIDQKKWAVVACDQFTSQKEYWKEVEEYCKGAPSTDNLIFPECYLEDSDKDERIKSINDAMQKYLDEGVFRTLNDCFILVERTTESGTRYGLMAALDLEKYSYAPDSVTPIRATEGTILSRIPPRKEIRKNAPLELPHIMVLLSDERRKIIEPLVSKKASLEVVYDTPLMMNGGHLKGYLVNKEEDFLSILEGFKELTKSLNPNNPLLFAMGDGNHSLATAKSQWEDIKANLNEAEKETNPARYALVELENIFDEALFFEPIHRVFFNLDRKDFDASLEKTAEGFSVKEVKDLEEIKSEINKGSQSFGYIDSTGYFVYTMKNPNSSTSAGTMQLVIDDLVPNKKADIDYIHGMDVTEELGRKSNNAGIILPEVSKETFFESILHDRAFPRKTFSIGHANEKRYYFEARKIK</sequence>
<gene>
    <name evidence="1" type="ORF">FYJ80_00970</name>
</gene>
<organism evidence="1 2">
    <name type="scientific">Bullifex porci</name>
    <dbReference type="NCBI Taxonomy" id="2606638"/>
    <lineage>
        <taxon>Bacteria</taxon>
        <taxon>Pseudomonadati</taxon>
        <taxon>Spirochaetota</taxon>
        <taxon>Spirochaetia</taxon>
        <taxon>Spirochaetales</taxon>
        <taxon>Spirochaetaceae</taxon>
        <taxon>Bullifex</taxon>
    </lineage>
</organism>
<evidence type="ECO:0000313" key="2">
    <source>
        <dbReference type="Proteomes" id="UP000460549"/>
    </source>
</evidence>
<dbReference type="AlphaFoldDB" id="A0A7X2TPF8"/>
<comment type="caution">
    <text evidence="1">The sequence shown here is derived from an EMBL/GenBank/DDBJ whole genome shotgun (WGS) entry which is preliminary data.</text>
</comment>
<keyword evidence="2" id="KW-1185">Reference proteome</keyword>
<accession>A0A7X2TPF8</accession>
<dbReference type="Proteomes" id="UP000460549">
    <property type="component" value="Unassembled WGS sequence"/>
</dbReference>
<name>A0A7X2TPF8_9SPIO</name>
<dbReference type="InterPro" id="IPR008323">
    <property type="entry name" value="UCP033563"/>
</dbReference>
<dbReference type="EMBL" id="VUNN01000001">
    <property type="protein sequence ID" value="MSU05359.1"/>
    <property type="molecule type" value="Genomic_DNA"/>
</dbReference>
<dbReference type="RefSeq" id="WP_154424256.1">
    <property type="nucleotide sequence ID" value="NZ_VUNN01000001.1"/>
</dbReference>
<reference evidence="1 2" key="1">
    <citation type="submission" date="2019-08" db="EMBL/GenBank/DDBJ databases">
        <title>In-depth cultivation of the pig gut microbiome towards novel bacterial diversity and tailored functional studies.</title>
        <authorList>
            <person name="Wylensek D."/>
            <person name="Hitch T.C.A."/>
            <person name="Clavel T."/>
        </authorList>
    </citation>
    <scope>NUCLEOTIDE SEQUENCE [LARGE SCALE GENOMIC DNA]</scope>
    <source>
        <strain evidence="1 2">NM-380-WT-3C1</strain>
    </source>
</reference>
<evidence type="ECO:0000313" key="1">
    <source>
        <dbReference type="EMBL" id="MSU05359.1"/>
    </source>
</evidence>
<proteinExistence type="predicted"/>
<protein>
    <submittedName>
        <fullName evidence="1">DUF1015 domain-containing protein</fullName>
    </submittedName>
</protein>
<dbReference type="Pfam" id="PF06245">
    <property type="entry name" value="DUF1015"/>
    <property type="match status" value="1"/>
</dbReference>
<dbReference type="PANTHER" id="PTHR36454:SF1">
    <property type="entry name" value="DUF1015 DOMAIN-CONTAINING PROTEIN"/>
    <property type="match status" value="1"/>
</dbReference>
<dbReference type="PANTHER" id="PTHR36454">
    <property type="entry name" value="LMO2823 PROTEIN"/>
    <property type="match status" value="1"/>
</dbReference>